<protein>
    <submittedName>
        <fullName evidence="1">Uncharacterized protein</fullName>
    </submittedName>
</protein>
<keyword evidence="2" id="KW-1185">Reference proteome</keyword>
<evidence type="ECO:0000313" key="2">
    <source>
        <dbReference type="Proteomes" id="UP000550707"/>
    </source>
</evidence>
<dbReference type="InParanoid" id="A0A7J8GM24"/>
<evidence type="ECO:0000313" key="1">
    <source>
        <dbReference type="EMBL" id="KAF6460582.1"/>
    </source>
</evidence>
<comment type="caution">
    <text evidence="1">The sequence shown here is derived from an EMBL/GenBank/DDBJ whole genome shotgun (WGS) entry which is preliminary data.</text>
</comment>
<reference evidence="1 2" key="1">
    <citation type="journal article" date="2020" name="Nature">
        <title>Six reference-quality genomes reveal evolution of bat adaptations.</title>
        <authorList>
            <person name="Jebb D."/>
            <person name="Huang Z."/>
            <person name="Pippel M."/>
            <person name="Hughes G.M."/>
            <person name="Lavrichenko K."/>
            <person name="Devanna P."/>
            <person name="Winkler S."/>
            <person name="Jermiin L.S."/>
            <person name="Skirmuntt E.C."/>
            <person name="Katzourakis A."/>
            <person name="Burkitt-Gray L."/>
            <person name="Ray D.A."/>
            <person name="Sullivan K.A.M."/>
            <person name="Roscito J.G."/>
            <person name="Kirilenko B.M."/>
            <person name="Davalos L.M."/>
            <person name="Corthals A.P."/>
            <person name="Power M.L."/>
            <person name="Jones G."/>
            <person name="Ransome R.D."/>
            <person name="Dechmann D.K.N."/>
            <person name="Locatelli A.G."/>
            <person name="Puechmaille S.J."/>
            <person name="Fedrigo O."/>
            <person name="Jarvis E.D."/>
            <person name="Hiller M."/>
            <person name="Vernes S.C."/>
            <person name="Myers E.W."/>
            <person name="Teeling E.C."/>
        </authorList>
    </citation>
    <scope>NUCLEOTIDE SEQUENCE [LARGE SCALE GENOMIC DNA]</scope>
    <source>
        <strain evidence="1">MMolMol1</strain>
        <tissue evidence="1">Muscle</tissue>
    </source>
</reference>
<accession>A0A7J8GM24</accession>
<organism evidence="1 2">
    <name type="scientific">Molossus molossus</name>
    <name type="common">Pallas' mastiff bat</name>
    <name type="synonym">Vespertilio molossus</name>
    <dbReference type="NCBI Taxonomy" id="27622"/>
    <lineage>
        <taxon>Eukaryota</taxon>
        <taxon>Metazoa</taxon>
        <taxon>Chordata</taxon>
        <taxon>Craniata</taxon>
        <taxon>Vertebrata</taxon>
        <taxon>Euteleostomi</taxon>
        <taxon>Mammalia</taxon>
        <taxon>Eutheria</taxon>
        <taxon>Laurasiatheria</taxon>
        <taxon>Chiroptera</taxon>
        <taxon>Yangochiroptera</taxon>
        <taxon>Molossidae</taxon>
        <taxon>Molossus</taxon>
    </lineage>
</organism>
<proteinExistence type="predicted"/>
<dbReference type="EMBL" id="JACASF010000009">
    <property type="protein sequence ID" value="KAF6460582.1"/>
    <property type="molecule type" value="Genomic_DNA"/>
</dbReference>
<gene>
    <name evidence="1" type="ORF">HJG59_011494</name>
</gene>
<dbReference type="Proteomes" id="UP000550707">
    <property type="component" value="Unassembled WGS sequence"/>
</dbReference>
<name>A0A7J8GM24_MOLMO</name>
<dbReference type="AlphaFoldDB" id="A0A7J8GM24"/>
<sequence>MNLNTFMYLTLMHLTEGTQKSLSQHQGNTSSPTRTKLLEQFICLPSQLKSTLHRNDRGGGQECKIKENPKCVFYFHFLFIRYLKKKKKKDSIWFFFHPFSANFSLKTMCIEYIHLIKPRENYCR</sequence>